<feature type="domain" description="Stress-response A/B barrel" evidence="1">
    <location>
        <begin position="2"/>
        <end position="98"/>
    </location>
</feature>
<evidence type="ECO:0000259" key="1">
    <source>
        <dbReference type="PROSITE" id="PS51502"/>
    </source>
</evidence>
<dbReference type="Pfam" id="PF07876">
    <property type="entry name" value="Dabb"/>
    <property type="match status" value="1"/>
</dbReference>
<dbReference type="PANTHER" id="PTHR37832">
    <property type="entry name" value="BLL2683 PROTEIN"/>
    <property type="match status" value="1"/>
</dbReference>
<comment type="caution">
    <text evidence="2">The sequence shown here is derived from an EMBL/GenBank/DDBJ whole genome shotgun (WGS) entry which is preliminary data.</text>
</comment>
<dbReference type="InterPro" id="IPR011008">
    <property type="entry name" value="Dimeric_a/b-barrel"/>
</dbReference>
<evidence type="ECO:0000313" key="3">
    <source>
        <dbReference type="Proteomes" id="UP000539642"/>
    </source>
</evidence>
<dbReference type="InterPro" id="IPR013097">
    <property type="entry name" value="Dabb"/>
</dbReference>
<sequence>MIKHIVCWKLLDRTVPLEKNHDALAIREALHGLRGRIPGLLHLEVGFDFSADQSSGDIILYSEFANRTDLAGYQHHPLHVEAGKIVRPRTCDRRMIDYEV</sequence>
<dbReference type="Proteomes" id="UP000539642">
    <property type="component" value="Unassembled WGS sequence"/>
</dbReference>
<dbReference type="Gene3D" id="3.30.70.100">
    <property type="match status" value="1"/>
</dbReference>
<protein>
    <recommendedName>
        <fullName evidence="1">Stress-response A/B barrel domain-containing protein</fullName>
    </recommendedName>
</protein>
<name>A0A840V5U7_9BACT</name>
<keyword evidence="3" id="KW-1185">Reference proteome</keyword>
<dbReference type="EMBL" id="JACHEO010000019">
    <property type="protein sequence ID" value="MBB5349129.1"/>
    <property type="molecule type" value="Genomic_DNA"/>
</dbReference>
<dbReference type="SMART" id="SM00886">
    <property type="entry name" value="Dabb"/>
    <property type="match status" value="1"/>
</dbReference>
<evidence type="ECO:0000313" key="2">
    <source>
        <dbReference type="EMBL" id="MBB5349129.1"/>
    </source>
</evidence>
<gene>
    <name evidence="2" type="ORF">HNQ81_002880</name>
</gene>
<dbReference type="PANTHER" id="PTHR37832:SF1">
    <property type="entry name" value="STRESS-RESPONSE A_B BARREL DOMAIN-CONTAINING PROTEIN"/>
    <property type="match status" value="1"/>
</dbReference>
<dbReference type="PROSITE" id="PS51502">
    <property type="entry name" value="S_R_A_B_BARREL"/>
    <property type="match status" value="1"/>
</dbReference>
<accession>A0A840V5U7</accession>
<dbReference type="AlphaFoldDB" id="A0A840V5U7"/>
<organism evidence="2 3">
    <name type="scientific">Desulfoprunum benzoelyticum</name>
    <dbReference type="NCBI Taxonomy" id="1506996"/>
    <lineage>
        <taxon>Bacteria</taxon>
        <taxon>Pseudomonadati</taxon>
        <taxon>Thermodesulfobacteriota</taxon>
        <taxon>Desulfobulbia</taxon>
        <taxon>Desulfobulbales</taxon>
        <taxon>Desulfobulbaceae</taxon>
        <taxon>Desulfoprunum</taxon>
    </lineage>
</organism>
<proteinExistence type="predicted"/>
<reference evidence="2 3" key="1">
    <citation type="submission" date="2020-08" db="EMBL/GenBank/DDBJ databases">
        <title>Genomic Encyclopedia of Type Strains, Phase IV (KMG-IV): sequencing the most valuable type-strain genomes for metagenomic binning, comparative biology and taxonomic classification.</title>
        <authorList>
            <person name="Goeker M."/>
        </authorList>
    </citation>
    <scope>NUCLEOTIDE SEQUENCE [LARGE SCALE GENOMIC DNA]</scope>
    <source>
        <strain evidence="2 3">DSM 28570</strain>
    </source>
</reference>
<dbReference type="RefSeq" id="WP_183351939.1">
    <property type="nucleotide sequence ID" value="NZ_JACHEO010000019.1"/>
</dbReference>
<dbReference type="SUPFAM" id="SSF54909">
    <property type="entry name" value="Dimeric alpha+beta barrel"/>
    <property type="match status" value="1"/>
</dbReference>